<sequence length="362" mass="42265">MTSWLEPLWRSIGLYTVGDHRPSANRYTRTRRSAGNAQKQQLPCRPRRAHPSHSAWSPRPGDVPPSERQPVDEYLPQSGYFLASGCRQPSEKLPHPACPQPRAHRRQLPVGRRPTRYEQPYVTTESFEQFEDETSCDSTESLTYSPPQPPFRPSTHRSSSMAVGPPTHPRPSIPHEQPPPAAPTVPTARRNKSKTRRSRSTAGWIWPKDPKPGNPIRWSRWDRFSDVIKGKGPDIYVGRIYPRTQQDYDLGEIRRYGWEAEPCWTLWGREHLDTCDAEHCDDCTKYRQQERRDERIKGLARAMEERYDFRMRKYRVPDEGTWSSVRYCGIRGHTVPRAYRDMVGQWYPADYWHDVVHYPHPG</sequence>
<feature type="compositionally biased region" description="Basic residues" evidence="1">
    <location>
        <begin position="189"/>
        <end position="199"/>
    </location>
</feature>
<organism evidence="2 3">
    <name type="scientific">Aspergillus lucknowensis</name>
    <dbReference type="NCBI Taxonomy" id="176173"/>
    <lineage>
        <taxon>Eukaryota</taxon>
        <taxon>Fungi</taxon>
        <taxon>Dikarya</taxon>
        <taxon>Ascomycota</taxon>
        <taxon>Pezizomycotina</taxon>
        <taxon>Eurotiomycetes</taxon>
        <taxon>Eurotiomycetidae</taxon>
        <taxon>Eurotiales</taxon>
        <taxon>Aspergillaceae</taxon>
        <taxon>Aspergillus</taxon>
        <taxon>Aspergillus subgen. Nidulantes</taxon>
    </lineage>
</organism>
<evidence type="ECO:0000313" key="2">
    <source>
        <dbReference type="EMBL" id="KAL2866902.1"/>
    </source>
</evidence>
<feature type="compositionally biased region" description="Polar residues" evidence="1">
    <location>
        <begin position="136"/>
        <end position="145"/>
    </location>
</feature>
<dbReference type="Proteomes" id="UP001610432">
    <property type="component" value="Unassembled WGS sequence"/>
</dbReference>
<keyword evidence="3" id="KW-1185">Reference proteome</keyword>
<gene>
    <name evidence="2" type="ORF">BJX67DRAFT_120069</name>
</gene>
<dbReference type="GeneID" id="98139492"/>
<name>A0ABR4LQT2_9EURO</name>
<feature type="region of interest" description="Disordered" evidence="1">
    <location>
        <begin position="19"/>
        <end position="211"/>
    </location>
</feature>
<reference evidence="2 3" key="1">
    <citation type="submission" date="2024-07" db="EMBL/GenBank/DDBJ databases">
        <title>Section-level genome sequencing and comparative genomics of Aspergillus sections Usti and Cavernicolus.</title>
        <authorList>
            <consortium name="Lawrence Berkeley National Laboratory"/>
            <person name="Nybo J.L."/>
            <person name="Vesth T.C."/>
            <person name="Theobald S."/>
            <person name="Frisvad J.C."/>
            <person name="Larsen T.O."/>
            <person name="Kjaerboelling I."/>
            <person name="Rothschild-Mancinelli K."/>
            <person name="Lyhne E.K."/>
            <person name="Kogle M.E."/>
            <person name="Barry K."/>
            <person name="Clum A."/>
            <person name="Na H."/>
            <person name="Ledsgaard L."/>
            <person name="Lin J."/>
            <person name="Lipzen A."/>
            <person name="Kuo A."/>
            <person name="Riley R."/>
            <person name="Mondo S."/>
            <person name="Labutti K."/>
            <person name="Haridas S."/>
            <person name="Pangalinan J."/>
            <person name="Salamov A.A."/>
            <person name="Simmons B.A."/>
            <person name="Magnuson J.K."/>
            <person name="Chen J."/>
            <person name="Drula E."/>
            <person name="Henrissat B."/>
            <person name="Wiebenga A."/>
            <person name="Lubbers R.J."/>
            <person name="Gomes A.C."/>
            <person name="Macurrencykelacurrency M.R."/>
            <person name="Stajich J."/>
            <person name="Grigoriev I.V."/>
            <person name="Mortensen U.H."/>
            <person name="De Vries R.P."/>
            <person name="Baker S.E."/>
            <person name="Andersen M.R."/>
        </authorList>
    </citation>
    <scope>NUCLEOTIDE SEQUENCE [LARGE SCALE GENOMIC DNA]</scope>
    <source>
        <strain evidence="2 3">CBS 449.75</strain>
    </source>
</reference>
<accession>A0ABR4LQT2</accession>
<evidence type="ECO:0000313" key="3">
    <source>
        <dbReference type="Proteomes" id="UP001610432"/>
    </source>
</evidence>
<dbReference type="EMBL" id="JBFXLQ010000022">
    <property type="protein sequence ID" value="KAL2866902.1"/>
    <property type="molecule type" value="Genomic_DNA"/>
</dbReference>
<feature type="compositionally biased region" description="Pro residues" evidence="1">
    <location>
        <begin position="166"/>
        <end position="183"/>
    </location>
</feature>
<proteinExistence type="predicted"/>
<comment type="caution">
    <text evidence="2">The sequence shown here is derived from an EMBL/GenBank/DDBJ whole genome shotgun (WGS) entry which is preliminary data.</text>
</comment>
<dbReference type="RefSeq" id="XP_070885881.1">
    <property type="nucleotide sequence ID" value="XM_071024420.1"/>
</dbReference>
<protein>
    <submittedName>
        <fullName evidence="2">Uncharacterized protein</fullName>
    </submittedName>
</protein>
<evidence type="ECO:0000256" key="1">
    <source>
        <dbReference type="SAM" id="MobiDB-lite"/>
    </source>
</evidence>